<dbReference type="Proteomes" id="UP001281761">
    <property type="component" value="Unassembled WGS sequence"/>
</dbReference>
<feature type="compositionally biased region" description="Acidic residues" evidence="1">
    <location>
        <begin position="481"/>
        <end position="497"/>
    </location>
</feature>
<feature type="region of interest" description="Disordered" evidence="1">
    <location>
        <begin position="374"/>
        <end position="575"/>
    </location>
</feature>
<feature type="compositionally biased region" description="Acidic residues" evidence="1">
    <location>
        <begin position="397"/>
        <end position="426"/>
    </location>
</feature>
<dbReference type="SUPFAM" id="SSF48371">
    <property type="entry name" value="ARM repeat"/>
    <property type="match status" value="1"/>
</dbReference>
<dbReference type="EMBL" id="JARBJD010000105">
    <property type="protein sequence ID" value="KAK2952344.1"/>
    <property type="molecule type" value="Genomic_DNA"/>
</dbReference>
<evidence type="ECO:0000313" key="2">
    <source>
        <dbReference type="EMBL" id="KAK2952344.1"/>
    </source>
</evidence>
<accession>A0ABQ9XNH2</accession>
<feature type="compositionally biased region" description="Basic and acidic residues" evidence="1">
    <location>
        <begin position="498"/>
        <end position="511"/>
    </location>
</feature>
<evidence type="ECO:0000256" key="1">
    <source>
        <dbReference type="SAM" id="MobiDB-lite"/>
    </source>
</evidence>
<gene>
    <name evidence="2" type="ORF">BLNAU_12754</name>
</gene>
<feature type="compositionally biased region" description="Acidic residues" evidence="1">
    <location>
        <begin position="513"/>
        <end position="546"/>
    </location>
</feature>
<protein>
    <submittedName>
        <fullName evidence="2">Uncharacterized protein</fullName>
    </submittedName>
</protein>
<organism evidence="2 3">
    <name type="scientific">Blattamonas nauphoetae</name>
    <dbReference type="NCBI Taxonomy" id="2049346"/>
    <lineage>
        <taxon>Eukaryota</taxon>
        <taxon>Metamonada</taxon>
        <taxon>Preaxostyla</taxon>
        <taxon>Oxymonadida</taxon>
        <taxon>Blattamonas</taxon>
    </lineage>
</organism>
<proteinExistence type="predicted"/>
<feature type="compositionally biased region" description="Polar residues" evidence="1">
    <location>
        <begin position="549"/>
        <end position="561"/>
    </location>
</feature>
<feature type="compositionally biased region" description="Acidic residues" evidence="1">
    <location>
        <begin position="433"/>
        <end position="445"/>
    </location>
</feature>
<keyword evidence="3" id="KW-1185">Reference proteome</keyword>
<sequence length="693" mass="76571">MRTAATHKVSALLKNLHPVKTSRPGENKNNTDLAFGARSYEKIDELLHSEELEDDAIVETLRKLKTVLTSQESRLITLTTEIPQRLCEFLVSTNQQIAALSAEIIGILCVIPQGLEVFSESEAILSLSEMLHSKNRTVRINAANSLLIITNQFHGPDVVVGVEGCIDLIADSIIIPSLEETICGILSNISAVGSAADVLSSSHTLHRLMCIAERFEKNSKAAFLALQTIYNCTRTQIGKQQSVLNDLVHRLYHLLTSTIELSPLPVTDGQAITLNNIIETDNQIQICIPDGEEVWSSTTVQIGLSDGYSPFSLRATACGILSLLLLTNEGRKEAILEEERKGETMDELADTREDRITTSRVVKVLELDLKATQAKVAKEDQTKQHKKIVRVRKEIPQEEQDEEHEAGEEEEREEQEGLEGEGEGEDGEKQEGEDGEQLNVEEEEQTERKGDPTRVVLLQDERGREEEMKLASPPTKQTDTPIEDLDNEQADGEGLDAEGDHEVPEGEHGFEEQGPDEGEGYEEGEEEGAMDGEAGQEEEDDGGDDETQTKSGRGTVRSSIAQDEGGEGGEDGNEEWEDVEQLIEYEDQEDPEKMNDIAYAVPLKGIEPAAETPPVSEGEQELVPPELPIIHTLTSILLSCEPYSSGHAFYGLAFLCQLSVGKRAVLRVMNEEHVNPSLIQSILINARRERRYL</sequence>
<feature type="compositionally biased region" description="Basic and acidic residues" evidence="1">
    <location>
        <begin position="459"/>
        <end position="469"/>
    </location>
</feature>
<reference evidence="2 3" key="1">
    <citation type="journal article" date="2022" name="bioRxiv">
        <title>Genomics of Preaxostyla Flagellates Illuminates Evolutionary Transitions and the Path Towards Mitochondrial Loss.</title>
        <authorList>
            <person name="Novak L.V.F."/>
            <person name="Treitli S.C."/>
            <person name="Pyrih J."/>
            <person name="Halakuc P."/>
            <person name="Pipaliya S.V."/>
            <person name="Vacek V."/>
            <person name="Brzon O."/>
            <person name="Soukal P."/>
            <person name="Eme L."/>
            <person name="Dacks J.B."/>
            <person name="Karnkowska A."/>
            <person name="Elias M."/>
            <person name="Hampl V."/>
        </authorList>
    </citation>
    <scope>NUCLEOTIDE SEQUENCE [LARGE SCALE GENOMIC DNA]</scope>
    <source>
        <strain evidence="2">NAU3</strain>
        <tissue evidence="2">Gut</tissue>
    </source>
</reference>
<dbReference type="InterPro" id="IPR011989">
    <property type="entry name" value="ARM-like"/>
</dbReference>
<comment type="caution">
    <text evidence="2">The sequence shown here is derived from an EMBL/GenBank/DDBJ whole genome shotgun (WGS) entry which is preliminary data.</text>
</comment>
<dbReference type="InterPro" id="IPR016024">
    <property type="entry name" value="ARM-type_fold"/>
</dbReference>
<name>A0ABQ9XNH2_9EUKA</name>
<feature type="compositionally biased region" description="Acidic residues" evidence="1">
    <location>
        <begin position="564"/>
        <end position="575"/>
    </location>
</feature>
<evidence type="ECO:0000313" key="3">
    <source>
        <dbReference type="Proteomes" id="UP001281761"/>
    </source>
</evidence>
<dbReference type="Gene3D" id="1.25.10.10">
    <property type="entry name" value="Leucine-rich Repeat Variant"/>
    <property type="match status" value="1"/>
</dbReference>